<accession>A0A5B0DW09</accession>
<dbReference type="PROSITE" id="PS51186">
    <property type="entry name" value="GNAT"/>
    <property type="match status" value="1"/>
</dbReference>
<evidence type="ECO:0000313" key="6">
    <source>
        <dbReference type="Proteomes" id="UP000324738"/>
    </source>
</evidence>
<dbReference type="Proteomes" id="UP000324738">
    <property type="component" value="Unassembled WGS sequence"/>
</dbReference>
<reference evidence="5 6" key="1">
    <citation type="submission" date="2019-08" db="EMBL/GenBank/DDBJ databases">
        <title>Aureimonas fodiniaquatilis sp. nov., isolated from a coal mine wastewater.</title>
        <authorList>
            <person name="Kim W."/>
        </authorList>
    </citation>
    <scope>NUCLEOTIDE SEQUENCE [LARGE SCALE GENOMIC DNA]</scope>
    <source>
        <strain evidence="5 6">CAU 1482</strain>
    </source>
</reference>
<protein>
    <submittedName>
        <fullName evidence="5">GNAT family N-acetyltransferase</fullName>
    </submittedName>
</protein>
<keyword evidence="2" id="KW-0012">Acyltransferase</keyword>
<evidence type="ECO:0000256" key="2">
    <source>
        <dbReference type="ARBA" id="ARBA00023315"/>
    </source>
</evidence>
<sequence>MPSDDLWIDEELRPITTRRLTLRLVKLTDAPAIAALANDRHIAEMTARIPHPYSLSDAETYLSSLRHELVFAILRREDKRLMGLVSLREKDNSDALDLGYWLGRDFWNSGYATEAAHALIDYAFGELAAEAVEARCRVINGASRRVIHKCGFQYTGVGMDVLSLAGRVSSESYRMDRRCWLSLKSWGQESSAVPLEELDRAH</sequence>
<evidence type="ECO:0000256" key="3">
    <source>
        <dbReference type="ARBA" id="ARBA00038502"/>
    </source>
</evidence>
<organism evidence="5 6">
    <name type="scientific">Aureimonas fodinaquatilis</name>
    <dbReference type="NCBI Taxonomy" id="2565783"/>
    <lineage>
        <taxon>Bacteria</taxon>
        <taxon>Pseudomonadati</taxon>
        <taxon>Pseudomonadota</taxon>
        <taxon>Alphaproteobacteria</taxon>
        <taxon>Hyphomicrobiales</taxon>
        <taxon>Aurantimonadaceae</taxon>
        <taxon>Aureimonas</taxon>
    </lineage>
</organism>
<evidence type="ECO:0000256" key="1">
    <source>
        <dbReference type="ARBA" id="ARBA00022679"/>
    </source>
</evidence>
<gene>
    <name evidence="5" type="ORF">FPY71_14690</name>
</gene>
<dbReference type="InterPro" id="IPR051531">
    <property type="entry name" value="N-acetyltransferase"/>
</dbReference>
<feature type="domain" description="N-acetyltransferase" evidence="4">
    <location>
        <begin position="20"/>
        <end position="180"/>
    </location>
</feature>
<dbReference type="PANTHER" id="PTHR43792">
    <property type="entry name" value="GNAT FAMILY, PUTATIVE (AFU_ORTHOLOGUE AFUA_3G00765)-RELATED-RELATED"/>
    <property type="match status" value="1"/>
</dbReference>
<dbReference type="EMBL" id="VTWH01000003">
    <property type="protein sequence ID" value="KAA0969760.1"/>
    <property type="molecule type" value="Genomic_DNA"/>
</dbReference>
<dbReference type="Gene3D" id="3.40.630.30">
    <property type="match status" value="1"/>
</dbReference>
<dbReference type="GO" id="GO:0016747">
    <property type="term" value="F:acyltransferase activity, transferring groups other than amino-acyl groups"/>
    <property type="evidence" value="ECO:0007669"/>
    <property type="project" value="InterPro"/>
</dbReference>
<dbReference type="RefSeq" id="WP_149301044.1">
    <property type="nucleotide sequence ID" value="NZ_VTWH01000003.1"/>
</dbReference>
<dbReference type="OrthoDB" id="9804153at2"/>
<dbReference type="PANTHER" id="PTHR43792:SF8">
    <property type="entry name" value="[RIBOSOMAL PROTEIN US5]-ALANINE N-ACETYLTRANSFERASE"/>
    <property type="match status" value="1"/>
</dbReference>
<comment type="caution">
    <text evidence="5">The sequence shown here is derived from an EMBL/GenBank/DDBJ whole genome shotgun (WGS) entry which is preliminary data.</text>
</comment>
<dbReference type="AlphaFoldDB" id="A0A5B0DW09"/>
<dbReference type="InterPro" id="IPR000182">
    <property type="entry name" value="GNAT_dom"/>
</dbReference>
<keyword evidence="6" id="KW-1185">Reference proteome</keyword>
<comment type="similarity">
    <text evidence="3">Belongs to the acetyltransferase family. RimJ subfamily.</text>
</comment>
<proteinExistence type="inferred from homology"/>
<evidence type="ECO:0000259" key="4">
    <source>
        <dbReference type="PROSITE" id="PS51186"/>
    </source>
</evidence>
<keyword evidence="1 5" id="KW-0808">Transferase</keyword>
<dbReference type="Pfam" id="PF13302">
    <property type="entry name" value="Acetyltransf_3"/>
    <property type="match status" value="1"/>
</dbReference>
<name>A0A5B0DW09_9HYPH</name>
<dbReference type="SUPFAM" id="SSF55729">
    <property type="entry name" value="Acyl-CoA N-acyltransferases (Nat)"/>
    <property type="match status" value="1"/>
</dbReference>
<dbReference type="InterPro" id="IPR016181">
    <property type="entry name" value="Acyl_CoA_acyltransferase"/>
</dbReference>
<evidence type="ECO:0000313" key="5">
    <source>
        <dbReference type="EMBL" id="KAA0969760.1"/>
    </source>
</evidence>